<keyword evidence="3" id="KW-1185">Reference proteome</keyword>
<gene>
    <name evidence="2" type="ORF">BDY17DRAFT_42455</name>
</gene>
<dbReference type="RefSeq" id="XP_033586198.1">
    <property type="nucleotide sequence ID" value="XM_033738372.1"/>
</dbReference>
<proteinExistence type="predicted"/>
<protein>
    <submittedName>
        <fullName evidence="2">Uncharacterized protein</fullName>
    </submittedName>
</protein>
<sequence>MMLSAWRSRKRTMHWRRVGNKVQCRGEGVSEWHRPNAVSPHSLRVQQGPRGWSGRDRDETCSKTRRSLQVAVKHRQSQRQEPPTESSQDIPPCLAREQRAPSTQPHHGTLYPTTLRVSLLHHSVLPPRRRRTTHHRPRHPLGPQVHHP</sequence>
<dbReference type="AlphaFoldDB" id="A0A6A6PHV8"/>
<dbReference type="GeneID" id="54479374"/>
<organism evidence="2 3">
    <name type="scientific">Neohortaea acidophila</name>
    <dbReference type="NCBI Taxonomy" id="245834"/>
    <lineage>
        <taxon>Eukaryota</taxon>
        <taxon>Fungi</taxon>
        <taxon>Dikarya</taxon>
        <taxon>Ascomycota</taxon>
        <taxon>Pezizomycotina</taxon>
        <taxon>Dothideomycetes</taxon>
        <taxon>Dothideomycetidae</taxon>
        <taxon>Mycosphaerellales</taxon>
        <taxon>Teratosphaeriaceae</taxon>
        <taxon>Neohortaea</taxon>
    </lineage>
</organism>
<feature type="region of interest" description="Disordered" evidence="1">
    <location>
        <begin position="125"/>
        <end position="148"/>
    </location>
</feature>
<dbReference type="EMBL" id="MU001641">
    <property type="protein sequence ID" value="KAF2479628.1"/>
    <property type="molecule type" value="Genomic_DNA"/>
</dbReference>
<dbReference type="Proteomes" id="UP000799767">
    <property type="component" value="Unassembled WGS sequence"/>
</dbReference>
<feature type="compositionally biased region" description="Polar residues" evidence="1">
    <location>
        <begin position="79"/>
        <end position="89"/>
    </location>
</feature>
<feature type="compositionally biased region" description="Basic residues" evidence="1">
    <location>
        <begin position="127"/>
        <end position="139"/>
    </location>
</feature>
<reference evidence="2" key="1">
    <citation type="journal article" date="2020" name="Stud. Mycol.">
        <title>101 Dothideomycetes genomes: a test case for predicting lifestyles and emergence of pathogens.</title>
        <authorList>
            <person name="Haridas S."/>
            <person name="Albert R."/>
            <person name="Binder M."/>
            <person name="Bloem J."/>
            <person name="Labutti K."/>
            <person name="Salamov A."/>
            <person name="Andreopoulos B."/>
            <person name="Baker S."/>
            <person name="Barry K."/>
            <person name="Bills G."/>
            <person name="Bluhm B."/>
            <person name="Cannon C."/>
            <person name="Castanera R."/>
            <person name="Culley D."/>
            <person name="Daum C."/>
            <person name="Ezra D."/>
            <person name="Gonzalez J."/>
            <person name="Henrissat B."/>
            <person name="Kuo A."/>
            <person name="Liang C."/>
            <person name="Lipzen A."/>
            <person name="Lutzoni F."/>
            <person name="Magnuson J."/>
            <person name="Mondo S."/>
            <person name="Nolan M."/>
            <person name="Ohm R."/>
            <person name="Pangilinan J."/>
            <person name="Park H.-J."/>
            <person name="Ramirez L."/>
            <person name="Alfaro M."/>
            <person name="Sun H."/>
            <person name="Tritt A."/>
            <person name="Yoshinaga Y."/>
            <person name="Zwiers L.-H."/>
            <person name="Turgeon B."/>
            <person name="Goodwin S."/>
            <person name="Spatafora J."/>
            <person name="Crous P."/>
            <person name="Grigoriev I."/>
        </authorList>
    </citation>
    <scope>NUCLEOTIDE SEQUENCE</scope>
    <source>
        <strain evidence="2">CBS 113389</strain>
    </source>
</reference>
<evidence type="ECO:0000313" key="3">
    <source>
        <dbReference type="Proteomes" id="UP000799767"/>
    </source>
</evidence>
<feature type="region of interest" description="Disordered" evidence="1">
    <location>
        <begin position="31"/>
        <end position="92"/>
    </location>
</feature>
<feature type="compositionally biased region" description="Basic and acidic residues" evidence="1">
    <location>
        <begin position="53"/>
        <end position="62"/>
    </location>
</feature>
<name>A0A6A6PHV8_9PEZI</name>
<evidence type="ECO:0000313" key="2">
    <source>
        <dbReference type="EMBL" id="KAF2479628.1"/>
    </source>
</evidence>
<evidence type="ECO:0000256" key="1">
    <source>
        <dbReference type="SAM" id="MobiDB-lite"/>
    </source>
</evidence>
<accession>A0A6A6PHV8</accession>